<evidence type="ECO:0000313" key="2">
    <source>
        <dbReference type="EMBL" id="CAH2100187.1"/>
    </source>
</evidence>
<keyword evidence="3" id="KW-1185">Reference proteome</keyword>
<dbReference type="Proteomes" id="UP001153954">
    <property type="component" value="Unassembled WGS sequence"/>
</dbReference>
<dbReference type="PANTHER" id="PTHR33332">
    <property type="entry name" value="REVERSE TRANSCRIPTASE DOMAIN-CONTAINING PROTEIN"/>
    <property type="match status" value="1"/>
</dbReference>
<comment type="caution">
    <text evidence="2">The sequence shown here is derived from an EMBL/GenBank/DDBJ whole genome shotgun (WGS) entry which is preliminary data.</text>
</comment>
<name>A0AAU9UPZ8_EUPED</name>
<feature type="domain" description="Reverse transcriptase" evidence="1">
    <location>
        <begin position="96"/>
        <end position="376"/>
    </location>
</feature>
<dbReference type="SUPFAM" id="SSF56672">
    <property type="entry name" value="DNA/RNA polymerases"/>
    <property type="match status" value="1"/>
</dbReference>
<organism evidence="2 3">
    <name type="scientific">Euphydryas editha</name>
    <name type="common">Edith's checkerspot</name>
    <dbReference type="NCBI Taxonomy" id="104508"/>
    <lineage>
        <taxon>Eukaryota</taxon>
        <taxon>Metazoa</taxon>
        <taxon>Ecdysozoa</taxon>
        <taxon>Arthropoda</taxon>
        <taxon>Hexapoda</taxon>
        <taxon>Insecta</taxon>
        <taxon>Pterygota</taxon>
        <taxon>Neoptera</taxon>
        <taxon>Endopterygota</taxon>
        <taxon>Lepidoptera</taxon>
        <taxon>Glossata</taxon>
        <taxon>Ditrysia</taxon>
        <taxon>Papilionoidea</taxon>
        <taxon>Nymphalidae</taxon>
        <taxon>Nymphalinae</taxon>
        <taxon>Euphydryas</taxon>
    </lineage>
</organism>
<dbReference type="Pfam" id="PF00078">
    <property type="entry name" value="RVT_1"/>
    <property type="match status" value="1"/>
</dbReference>
<gene>
    <name evidence="2" type="ORF">EEDITHA_LOCUS15083</name>
</gene>
<evidence type="ECO:0000259" key="1">
    <source>
        <dbReference type="PROSITE" id="PS50878"/>
    </source>
</evidence>
<dbReference type="PROSITE" id="PS50878">
    <property type="entry name" value="RT_POL"/>
    <property type="match status" value="1"/>
</dbReference>
<dbReference type="GO" id="GO:0071897">
    <property type="term" value="P:DNA biosynthetic process"/>
    <property type="evidence" value="ECO:0007669"/>
    <property type="project" value="UniProtKB-ARBA"/>
</dbReference>
<dbReference type="CDD" id="cd01650">
    <property type="entry name" value="RT_nLTR_like"/>
    <property type="match status" value="1"/>
</dbReference>
<dbReference type="AlphaFoldDB" id="A0AAU9UPZ8"/>
<dbReference type="InterPro" id="IPR000477">
    <property type="entry name" value="RT_dom"/>
</dbReference>
<accession>A0AAU9UPZ8</accession>
<proteinExistence type="predicted"/>
<protein>
    <recommendedName>
        <fullName evidence="1">Reverse transcriptase domain-containing protein</fullName>
    </recommendedName>
</protein>
<sequence length="395" mass="45195">MNIIPDHLNDPDKINDHFLTLPANTYSDQIENLINSNIVQNGMLRLKPINEIDVRKIICSIKTKASGLDSLNIDMIKMTLDMTIPVITKITKIVNKSIESNKFPSCWKEALVRPIPKKNSITGLKDLRPISILPVLSKVLEKVVLNQVLQFVENKKIIPKFQSGFRRGYGTETALLHVTDDLSEASDMGLSSIMVLLDYSRAFDCLQPELLLAKLKYYGFSKDTCEWFESFLTHRQQRVVTENRNGELKFSTLRTLEKGVPQGSLLSPLLFTIFTADLHKHIKHCKYHLYADDTQLYYSFDSEDMQDAMNKINEDLGNIYDWSRNNSLFLNPSKSQMLVLGKKSQIKKVLDSKLEIKIDNVVLEQVTSARNLGLVLDGEQRYIEHINNKIRAAFF</sequence>
<reference evidence="2" key="1">
    <citation type="submission" date="2022-03" db="EMBL/GenBank/DDBJ databases">
        <authorList>
            <person name="Tunstrom K."/>
        </authorList>
    </citation>
    <scope>NUCLEOTIDE SEQUENCE</scope>
</reference>
<evidence type="ECO:0000313" key="3">
    <source>
        <dbReference type="Proteomes" id="UP001153954"/>
    </source>
</evidence>
<dbReference type="EMBL" id="CAKOGL010000022">
    <property type="protein sequence ID" value="CAH2100187.1"/>
    <property type="molecule type" value="Genomic_DNA"/>
</dbReference>
<dbReference type="InterPro" id="IPR043502">
    <property type="entry name" value="DNA/RNA_pol_sf"/>
</dbReference>